<evidence type="ECO:0000313" key="1">
    <source>
        <dbReference type="EMBL" id="KJV10964.1"/>
    </source>
</evidence>
<organism evidence="1 2">
    <name type="scientific">Elstera litoralis</name>
    <dbReference type="NCBI Taxonomy" id="552518"/>
    <lineage>
        <taxon>Bacteria</taxon>
        <taxon>Pseudomonadati</taxon>
        <taxon>Pseudomonadota</taxon>
        <taxon>Alphaproteobacteria</taxon>
        <taxon>Rhodospirillales</taxon>
        <taxon>Rhodospirillaceae</taxon>
        <taxon>Elstera</taxon>
    </lineage>
</organism>
<protein>
    <submittedName>
        <fullName evidence="1">Uncharacterized protein</fullName>
    </submittedName>
</protein>
<proteinExistence type="predicted"/>
<keyword evidence="2" id="KW-1185">Reference proteome</keyword>
<dbReference type="Proteomes" id="UP000033774">
    <property type="component" value="Unassembled WGS sequence"/>
</dbReference>
<dbReference type="OrthoDB" id="9912268at2"/>
<accession>A0A0F3IZC4</accession>
<name>A0A0F3IZC4_9PROT</name>
<evidence type="ECO:0000313" key="2">
    <source>
        <dbReference type="Proteomes" id="UP000033774"/>
    </source>
</evidence>
<gene>
    <name evidence="1" type="ORF">VZ95_01455</name>
</gene>
<dbReference type="EMBL" id="LAJY01000023">
    <property type="protein sequence ID" value="KJV10964.1"/>
    <property type="molecule type" value="Genomic_DNA"/>
</dbReference>
<dbReference type="RefSeq" id="WP_045774300.1">
    <property type="nucleotide sequence ID" value="NZ_LAJY01000023.1"/>
</dbReference>
<sequence>MTDAVNDVILSEIRNLTQAIRDLQSEVRRSACMVASAQLIAVDASRSEVYATLMDDSLLETTERLTKLLSLSPLK</sequence>
<comment type="caution">
    <text evidence="1">The sequence shown here is derived from an EMBL/GenBank/DDBJ whole genome shotgun (WGS) entry which is preliminary data.</text>
</comment>
<reference evidence="1 2" key="1">
    <citation type="submission" date="2015-03" db="EMBL/GenBank/DDBJ databases">
        <title>Draft genome sequence of Elstera litoralis.</title>
        <authorList>
            <person name="Rahalkar M.C."/>
            <person name="Dhakephalkar P.K."/>
            <person name="Pore S.D."/>
            <person name="Arora P."/>
            <person name="Kapse N.G."/>
            <person name="Pandit P.S."/>
        </authorList>
    </citation>
    <scope>NUCLEOTIDE SEQUENCE [LARGE SCALE GENOMIC DNA]</scope>
    <source>
        <strain evidence="1 2">Dia-1</strain>
    </source>
</reference>
<dbReference type="AlphaFoldDB" id="A0A0F3IZC4"/>